<reference evidence="2 3" key="1">
    <citation type="submission" date="2020-05" db="EMBL/GenBank/DDBJ databases">
        <title>MicrobeNet Type strains.</title>
        <authorList>
            <person name="Nicholson A.C."/>
        </authorList>
    </citation>
    <scope>NUCLEOTIDE SEQUENCE [LARGE SCALE GENOMIC DNA]</scope>
    <source>
        <strain evidence="2 3">JCM 14547</strain>
    </source>
</reference>
<proteinExistence type="predicted"/>
<feature type="region of interest" description="Disordered" evidence="1">
    <location>
        <begin position="94"/>
        <end position="141"/>
    </location>
</feature>
<dbReference type="AlphaFoldDB" id="A0A849C3F7"/>
<evidence type="ECO:0000256" key="1">
    <source>
        <dbReference type="SAM" id="MobiDB-lite"/>
    </source>
</evidence>
<feature type="compositionally biased region" description="Gly residues" evidence="1">
    <location>
        <begin position="107"/>
        <end position="122"/>
    </location>
</feature>
<feature type="compositionally biased region" description="Basic and acidic residues" evidence="1">
    <location>
        <begin position="123"/>
        <end position="141"/>
    </location>
</feature>
<evidence type="ECO:0000313" key="3">
    <source>
        <dbReference type="Proteomes" id="UP000555552"/>
    </source>
</evidence>
<protein>
    <submittedName>
        <fullName evidence="2">DivIVA domain-containing protein</fullName>
    </submittedName>
</protein>
<comment type="caution">
    <text evidence="2">The sequence shown here is derived from an EMBL/GenBank/DDBJ whole genome shotgun (WGS) entry which is preliminary data.</text>
</comment>
<keyword evidence="3" id="KW-1185">Reference proteome</keyword>
<dbReference type="EMBL" id="JABEMA010000274">
    <property type="protein sequence ID" value="NNH24168.1"/>
    <property type="molecule type" value="Genomic_DNA"/>
</dbReference>
<accession>A0A849C3F7</accession>
<dbReference type="Gene3D" id="6.10.250.660">
    <property type="match status" value="1"/>
</dbReference>
<dbReference type="RefSeq" id="WP_171203936.1">
    <property type="nucleotide sequence ID" value="NZ_BAAANP010000014.1"/>
</dbReference>
<organism evidence="2 3">
    <name type="scientific">Pseudokineococcus marinus</name>
    <dbReference type="NCBI Taxonomy" id="351215"/>
    <lineage>
        <taxon>Bacteria</taxon>
        <taxon>Bacillati</taxon>
        <taxon>Actinomycetota</taxon>
        <taxon>Actinomycetes</taxon>
        <taxon>Kineosporiales</taxon>
        <taxon>Kineosporiaceae</taxon>
        <taxon>Pseudokineococcus</taxon>
    </lineage>
</organism>
<gene>
    <name evidence="2" type="ORF">HLB09_13915</name>
</gene>
<dbReference type="NCBIfam" id="TIGR03544">
    <property type="entry name" value="DivI1A_domain"/>
    <property type="match status" value="1"/>
</dbReference>
<name>A0A849C3F7_9ACTN</name>
<dbReference type="InterPro" id="IPR019933">
    <property type="entry name" value="DivIVA_domain"/>
</dbReference>
<evidence type="ECO:0000313" key="2">
    <source>
        <dbReference type="EMBL" id="NNH24168.1"/>
    </source>
</evidence>
<sequence>MTLLLLLVALAVAGGAAAVALGRIPGGLDEPTTSRPLRALPEGPLRAEDVDGVRFSLGLRGYRMDEVDAVLDRVRDEVAERDARLAELEALLRSADPVDPPWRDPAAGGGAEGRAAEGGGGGRRGDDERAAARAPGDEEVR</sequence>
<dbReference type="Proteomes" id="UP000555552">
    <property type="component" value="Unassembled WGS sequence"/>
</dbReference>